<keyword evidence="3" id="KW-1185">Reference proteome</keyword>
<keyword evidence="1" id="KW-1133">Transmembrane helix</keyword>
<protein>
    <submittedName>
        <fullName evidence="2">Uncharacterized protein</fullName>
    </submittedName>
</protein>
<organism evidence="2 3">
    <name type="scientific">Triticum urartu</name>
    <name type="common">Red wild einkorn</name>
    <name type="synonym">Crithodium urartu</name>
    <dbReference type="NCBI Taxonomy" id="4572"/>
    <lineage>
        <taxon>Eukaryota</taxon>
        <taxon>Viridiplantae</taxon>
        <taxon>Streptophyta</taxon>
        <taxon>Embryophyta</taxon>
        <taxon>Tracheophyta</taxon>
        <taxon>Spermatophyta</taxon>
        <taxon>Magnoliopsida</taxon>
        <taxon>Liliopsida</taxon>
        <taxon>Poales</taxon>
        <taxon>Poaceae</taxon>
        <taxon>BOP clade</taxon>
        <taxon>Pooideae</taxon>
        <taxon>Triticodae</taxon>
        <taxon>Triticeae</taxon>
        <taxon>Triticinae</taxon>
        <taxon>Triticum</taxon>
    </lineage>
</organism>
<evidence type="ECO:0000313" key="3">
    <source>
        <dbReference type="Proteomes" id="UP000015106"/>
    </source>
</evidence>
<dbReference type="AlphaFoldDB" id="A0A8R7Q470"/>
<accession>A0A8R7Q470</accession>
<evidence type="ECO:0000256" key="1">
    <source>
        <dbReference type="SAM" id="Phobius"/>
    </source>
</evidence>
<dbReference type="Proteomes" id="UP000015106">
    <property type="component" value="Chromosome 4"/>
</dbReference>
<reference evidence="2" key="3">
    <citation type="submission" date="2022-06" db="UniProtKB">
        <authorList>
            <consortium name="EnsemblPlants"/>
        </authorList>
    </citation>
    <scope>IDENTIFICATION</scope>
</reference>
<dbReference type="EnsemblPlants" id="TuG1812G0400001149.01.T02">
    <property type="protein sequence ID" value="TuG1812G0400001149.01.T02"/>
    <property type="gene ID" value="TuG1812G0400001149.01"/>
</dbReference>
<keyword evidence="1" id="KW-0472">Membrane</keyword>
<name>A0A8R7Q470_TRIUA</name>
<dbReference type="Gramene" id="TuG1812G0400001149.01.T02">
    <property type="protein sequence ID" value="TuG1812G0400001149.01.T02"/>
    <property type="gene ID" value="TuG1812G0400001149.01"/>
</dbReference>
<reference evidence="2" key="2">
    <citation type="submission" date="2018-03" db="EMBL/GenBank/DDBJ databases">
        <title>The Triticum urartu genome reveals the dynamic nature of wheat genome evolution.</title>
        <authorList>
            <person name="Ling H."/>
            <person name="Ma B."/>
            <person name="Shi X."/>
            <person name="Liu H."/>
            <person name="Dong L."/>
            <person name="Sun H."/>
            <person name="Cao Y."/>
            <person name="Gao Q."/>
            <person name="Zheng S."/>
            <person name="Li Y."/>
            <person name="Yu Y."/>
            <person name="Du H."/>
            <person name="Qi M."/>
            <person name="Li Y."/>
            <person name="Yu H."/>
            <person name="Cui Y."/>
            <person name="Wang N."/>
            <person name="Chen C."/>
            <person name="Wu H."/>
            <person name="Zhao Y."/>
            <person name="Zhang J."/>
            <person name="Li Y."/>
            <person name="Zhou W."/>
            <person name="Zhang B."/>
            <person name="Hu W."/>
            <person name="Eijk M."/>
            <person name="Tang J."/>
            <person name="Witsenboer H."/>
            <person name="Zhao S."/>
            <person name="Li Z."/>
            <person name="Zhang A."/>
            <person name="Wang D."/>
            <person name="Liang C."/>
        </authorList>
    </citation>
    <scope>NUCLEOTIDE SEQUENCE [LARGE SCALE GENOMIC DNA]</scope>
    <source>
        <strain evidence="2">cv. G1812</strain>
    </source>
</reference>
<reference evidence="3" key="1">
    <citation type="journal article" date="2013" name="Nature">
        <title>Draft genome of the wheat A-genome progenitor Triticum urartu.</title>
        <authorList>
            <person name="Ling H.Q."/>
            <person name="Zhao S."/>
            <person name="Liu D."/>
            <person name="Wang J."/>
            <person name="Sun H."/>
            <person name="Zhang C."/>
            <person name="Fan H."/>
            <person name="Li D."/>
            <person name="Dong L."/>
            <person name="Tao Y."/>
            <person name="Gao C."/>
            <person name="Wu H."/>
            <person name="Li Y."/>
            <person name="Cui Y."/>
            <person name="Guo X."/>
            <person name="Zheng S."/>
            <person name="Wang B."/>
            <person name="Yu K."/>
            <person name="Liang Q."/>
            <person name="Yang W."/>
            <person name="Lou X."/>
            <person name="Chen J."/>
            <person name="Feng M."/>
            <person name="Jian J."/>
            <person name="Zhang X."/>
            <person name="Luo G."/>
            <person name="Jiang Y."/>
            <person name="Liu J."/>
            <person name="Wang Z."/>
            <person name="Sha Y."/>
            <person name="Zhang B."/>
            <person name="Wu H."/>
            <person name="Tang D."/>
            <person name="Shen Q."/>
            <person name="Xue P."/>
            <person name="Zou S."/>
            <person name="Wang X."/>
            <person name="Liu X."/>
            <person name="Wang F."/>
            <person name="Yang Y."/>
            <person name="An X."/>
            <person name="Dong Z."/>
            <person name="Zhang K."/>
            <person name="Zhang X."/>
            <person name="Luo M.C."/>
            <person name="Dvorak J."/>
            <person name="Tong Y."/>
            <person name="Wang J."/>
            <person name="Yang H."/>
            <person name="Li Z."/>
            <person name="Wang D."/>
            <person name="Zhang A."/>
            <person name="Wang J."/>
        </authorList>
    </citation>
    <scope>NUCLEOTIDE SEQUENCE</scope>
    <source>
        <strain evidence="3">cv. G1812</strain>
    </source>
</reference>
<evidence type="ECO:0000313" key="2">
    <source>
        <dbReference type="EnsemblPlants" id="TuG1812G0400001149.01.T02"/>
    </source>
</evidence>
<dbReference type="Gramene" id="TuG1812G0400001149.01.T06">
    <property type="protein sequence ID" value="TuG1812G0400001149.01.T06"/>
    <property type="gene ID" value="TuG1812G0400001149.01"/>
</dbReference>
<sequence>VSSSPLSLSRPNPRSKKNPSTIFLWIISLPQLKNKWIISLKRKAWIPWAQGAFCINIIFLMCFGCLMEIRSEDTNYTHTPRSFPLDYLSFPQCKTNGSNRRHGFRVVKELYASK</sequence>
<proteinExistence type="predicted"/>
<keyword evidence="1" id="KW-0812">Transmembrane</keyword>
<dbReference type="EnsemblPlants" id="TuG1812G0400001149.01.T06">
    <property type="protein sequence ID" value="TuG1812G0400001149.01.T06"/>
    <property type="gene ID" value="TuG1812G0400001149.01"/>
</dbReference>
<feature type="transmembrane region" description="Helical" evidence="1">
    <location>
        <begin position="45"/>
        <end position="66"/>
    </location>
</feature>